<dbReference type="InterPro" id="IPR024761">
    <property type="entry name" value="TFIIIC_delta_N"/>
</dbReference>
<dbReference type="OrthoDB" id="6021743at2759"/>
<accession>A0A9P8PB37</accession>
<gene>
    <name evidence="3" type="ORF">OGAPHI_001763</name>
</gene>
<dbReference type="InterPro" id="IPR024764">
    <property type="entry name" value="TFIIIC_Znf"/>
</dbReference>
<keyword evidence="4" id="KW-1185">Reference proteome</keyword>
<dbReference type="AlphaFoldDB" id="A0A9P8PB37"/>
<proteinExistence type="predicted"/>
<evidence type="ECO:0000259" key="1">
    <source>
        <dbReference type="Pfam" id="PF12657"/>
    </source>
</evidence>
<reference evidence="3" key="1">
    <citation type="journal article" date="2021" name="Open Biol.">
        <title>Shared evolutionary footprints suggest mitochondrial oxidative damage underlies multiple complex I losses in fungi.</title>
        <authorList>
            <person name="Schikora-Tamarit M.A."/>
            <person name="Marcet-Houben M."/>
            <person name="Nosek J."/>
            <person name="Gabaldon T."/>
        </authorList>
    </citation>
    <scope>NUCLEOTIDE SEQUENCE</scope>
    <source>
        <strain evidence="3">CBS6075</strain>
    </source>
</reference>
<evidence type="ECO:0000313" key="4">
    <source>
        <dbReference type="Proteomes" id="UP000769157"/>
    </source>
</evidence>
<dbReference type="Pfam" id="PF12657">
    <property type="entry name" value="TFIIIC_delta"/>
    <property type="match status" value="1"/>
</dbReference>
<evidence type="ECO:0008006" key="5">
    <source>
        <dbReference type="Google" id="ProtNLM"/>
    </source>
</evidence>
<reference evidence="3" key="2">
    <citation type="submission" date="2021-01" db="EMBL/GenBank/DDBJ databases">
        <authorList>
            <person name="Schikora-Tamarit M.A."/>
        </authorList>
    </citation>
    <scope>NUCLEOTIDE SEQUENCE</scope>
    <source>
        <strain evidence="3">CBS6075</strain>
    </source>
</reference>
<feature type="domain" description="Transcription factor IIIC 90kDa subunit N-terminal" evidence="1">
    <location>
        <begin position="74"/>
        <end position="275"/>
    </location>
</feature>
<dbReference type="Pfam" id="PF12660">
    <property type="entry name" value="zf-TFIIIC"/>
    <property type="match status" value="1"/>
</dbReference>
<dbReference type="GeneID" id="70233730"/>
<evidence type="ECO:0000313" key="3">
    <source>
        <dbReference type="EMBL" id="KAH3668009.1"/>
    </source>
</evidence>
<dbReference type="Proteomes" id="UP000769157">
    <property type="component" value="Unassembled WGS sequence"/>
</dbReference>
<dbReference type="EMBL" id="JAEUBE010000158">
    <property type="protein sequence ID" value="KAH3668009.1"/>
    <property type="molecule type" value="Genomic_DNA"/>
</dbReference>
<organism evidence="3 4">
    <name type="scientific">Ogataea philodendri</name>
    <dbReference type="NCBI Taxonomy" id="1378263"/>
    <lineage>
        <taxon>Eukaryota</taxon>
        <taxon>Fungi</taxon>
        <taxon>Dikarya</taxon>
        <taxon>Ascomycota</taxon>
        <taxon>Saccharomycotina</taxon>
        <taxon>Pichiomycetes</taxon>
        <taxon>Pichiales</taxon>
        <taxon>Pichiaceae</taxon>
        <taxon>Ogataea</taxon>
    </lineage>
</organism>
<feature type="domain" description="Transcription factor IIIC putative zinc-finger" evidence="2">
    <location>
        <begin position="565"/>
        <end position="630"/>
    </location>
</feature>
<name>A0A9P8PB37_9ASCO</name>
<evidence type="ECO:0000259" key="2">
    <source>
        <dbReference type="Pfam" id="PF12660"/>
    </source>
</evidence>
<protein>
    <recommendedName>
        <fullName evidence="5">Transcription factor IIIC putative zinc-finger domain-containing protein</fullName>
    </recommendedName>
</protein>
<comment type="caution">
    <text evidence="3">The sequence shown here is derived from an EMBL/GenBank/DDBJ whole genome shotgun (WGS) entry which is preliminary data.</text>
</comment>
<dbReference type="RefSeq" id="XP_046062423.1">
    <property type="nucleotide sequence ID" value="XM_046202559.1"/>
</dbReference>
<sequence length="634" mass="71334">MLDDLLLTRCQGASGDLIDWSSDGLISLGFRKELFILLPKQSREQSELSDVFTLTRLGGTISELPNALSELVCMDEQVLVGQVQDSSVASVVEARWSSSGVCEAKHCVLSLVTDTGNAFIFSQDGRNNWKCKFNIIDAQLSYEHIDLQRVIKYSQLKHLRIKSVGWFKPLKIDLLKAPIWPLTTNSTFVLCTESEDVWLYYLGETLTRLIKIELPNGSKVRKCKVSDWVETNGVSESYVVFELTTNELISQKIQFKDQFVLSDQFVVAPASRNLISQFTLATVDNYTYCTYSSAQLTTVQLQTQKVLQSPLHSVVSFTSIVHYGDTLLLSNSHDSVVIAELDWNSSTIQVHQFDYRQQVEYNHPLVYKLNAIRKQGPFRLMAMSLNPTSNNLALVHSERLQNTIDSRNLSSKEDYSLSIVPLEPPRTLQLSSIQYSPSYVQQLVSLGDNLAIPDPLDQELDRVTNAYTDLSAGLTDLFLLPHVQELRLANLSSPHKHDQKLLRQLAEIVLGSIKIEQLEANTSDALLYTSYLQLLDRKVPETNIVRLRIPGLNAEESFALGSKFDQSAIISEEGHTWARCSVTLLPLFTTKLCICENCGAKMASMETKYLGALTARILKFLELCPFCGGRWIRK</sequence>